<dbReference type="AlphaFoldDB" id="A0A495J811"/>
<evidence type="ECO:0008006" key="3">
    <source>
        <dbReference type="Google" id="ProtNLM"/>
    </source>
</evidence>
<proteinExistence type="predicted"/>
<name>A0A495J811_9SPHI</name>
<organism evidence="1 2">
    <name type="scientific">Mucilaginibacter gracilis</name>
    <dbReference type="NCBI Taxonomy" id="423350"/>
    <lineage>
        <taxon>Bacteria</taxon>
        <taxon>Pseudomonadati</taxon>
        <taxon>Bacteroidota</taxon>
        <taxon>Sphingobacteriia</taxon>
        <taxon>Sphingobacteriales</taxon>
        <taxon>Sphingobacteriaceae</taxon>
        <taxon>Mucilaginibacter</taxon>
    </lineage>
</organism>
<gene>
    <name evidence="1" type="ORF">BDD43_5146</name>
</gene>
<evidence type="ECO:0000313" key="1">
    <source>
        <dbReference type="EMBL" id="RKR84893.1"/>
    </source>
</evidence>
<protein>
    <recommendedName>
        <fullName evidence="3">Lipoprotein</fullName>
    </recommendedName>
</protein>
<evidence type="ECO:0000313" key="2">
    <source>
        <dbReference type="Proteomes" id="UP000268007"/>
    </source>
</evidence>
<accession>A0A495J811</accession>
<dbReference type="Proteomes" id="UP000268007">
    <property type="component" value="Unassembled WGS sequence"/>
</dbReference>
<reference evidence="1 2" key="1">
    <citation type="submission" date="2018-10" db="EMBL/GenBank/DDBJ databases">
        <title>Genomic Encyclopedia of Archaeal and Bacterial Type Strains, Phase II (KMG-II): from individual species to whole genera.</title>
        <authorList>
            <person name="Goeker M."/>
        </authorList>
    </citation>
    <scope>NUCLEOTIDE SEQUENCE [LARGE SCALE GENOMIC DNA]</scope>
    <source>
        <strain evidence="1 2">DSM 18602</strain>
    </source>
</reference>
<keyword evidence="2" id="KW-1185">Reference proteome</keyword>
<dbReference type="RefSeq" id="WP_121200836.1">
    <property type="nucleotide sequence ID" value="NZ_RBKU01000001.1"/>
</dbReference>
<comment type="caution">
    <text evidence="1">The sequence shown here is derived from an EMBL/GenBank/DDBJ whole genome shotgun (WGS) entry which is preliminary data.</text>
</comment>
<dbReference type="PROSITE" id="PS51257">
    <property type="entry name" value="PROKAR_LIPOPROTEIN"/>
    <property type="match status" value="1"/>
</dbReference>
<sequence>MKQSFKILLLLLLTTGCGVKNGKEEIEKKIQAKADDCKGAANCIVKIADLTSFKWDGLCVFNTPLPKQDVETALGVPYPDYEEGTRPLIFFYQGKIVYSENNPNGLIKGTPGQVIYDYAVGLHYGVYNPQNAVFNVKVEKGGPKTFYSMHLVRAVK</sequence>
<dbReference type="EMBL" id="RBKU01000001">
    <property type="protein sequence ID" value="RKR84893.1"/>
    <property type="molecule type" value="Genomic_DNA"/>
</dbReference>